<dbReference type="Proteomes" id="UP001219525">
    <property type="component" value="Unassembled WGS sequence"/>
</dbReference>
<evidence type="ECO:0008006" key="3">
    <source>
        <dbReference type="Google" id="ProtNLM"/>
    </source>
</evidence>
<reference evidence="1" key="1">
    <citation type="submission" date="2023-03" db="EMBL/GenBank/DDBJ databases">
        <title>Massive genome expansion in bonnet fungi (Mycena s.s.) driven by repeated elements and novel gene families across ecological guilds.</title>
        <authorList>
            <consortium name="Lawrence Berkeley National Laboratory"/>
            <person name="Harder C.B."/>
            <person name="Miyauchi S."/>
            <person name="Viragh M."/>
            <person name="Kuo A."/>
            <person name="Thoen E."/>
            <person name="Andreopoulos B."/>
            <person name="Lu D."/>
            <person name="Skrede I."/>
            <person name="Drula E."/>
            <person name="Henrissat B."/>
            <person name="Morin E."/>
            <person name="Kohler A."/>
            <person name="Barry K."/>
            <person name="LaButti K."/>
            <person name="Morin E."/>
            <person name="Salamov A."/>
            <person name="Lipzen A."/>
            <person name="Mereny Z."/>
            <person name="Hegedus B."/>
            <person name="Baldrian P."/>
            <person name="Stursova M."/>
            <person name="Weitz H."/>
            <person name="Taylor A."/>
            <person name="Grigoriev I.V."/>
            <person name="Nagy L.G."/>
            <person name="Martin F."/>
            <person name="Kauserud H."/>
        </authorList>
    </citation>
    <scope>NUCLEOTIDE SEQUENCE</scope>
    <source>
        <strain evidence="1">9144</strain>
    </source>
</reference>
<organism evidence="1 2">
    <name type="scientific">Mycena pura</name>
    <dbReference type="NCBI Taxonomy" id="153505"/>
    <lineage>
        <taxon>Eukaryota</taxon>
        <taxon>Fungi</taxon>
        <taxon>Dikarya</taxon>
        <taxon>Basidiomycota</taxon>
        <taxon>Agaricomycotina</taxon>
        <taxon>Agaricomycetes</taxon>
        <taxon>Agaricomycetidae</taxon>
        <taxon>Agaricales</taxon>
        <taxon>Marasmiineae</taxon>
        <taxon>Mycenaceae</taxon>
        <taxon>Mycena</taxon>
    </lineage>
</organism>
<accession>A0AAD6VSU2</accession>
<dbReference type="EMBL" id="JARJCW010000009">
    <property type="protein sequence ID" value="KAJ7220748.1"/>
    <property type="molecule type" value="Genomic_DNA"/>
</dbReference>
<dbReference type="AlphaFoldDB" id="A0AAD6VSU2"/>
<evidence type="ECO:0000313" key="1">
    <source>
        <dbReference type="EMBL" id="KAJ7220748.1"/>
    </source>
</evidence>
<evidence type="ECO:0000313" key="2">
    <source>
        <dbReference type="Proteomes" id="UP001219525"/>
    </source>
</evidence>
<proteinExistence type="predicted"/>
<comment type="caution">
    <text evidence="1">The sequence shown here is derived from an EMBL/GenBank/DDBJ whole genome shotgun (WGS) entry which is preliminary data.</text>
</comment>
<gene>
    <name evidence="1" type="ORF">GGX14DRAFT_339248</name>
</gene>
<protein>
    <recommendedName>
        <fullName evidence="3">F-box domain-containing protein</fullName>
    </recommendedName>
</protein>
<keyword evidence="2" id="KW-1185">Reference proteome</keyword>
<sequence length="102" mass="11705">MLPADHATNAQLRASLEEVQTAILRQQALLSKLHRRQQELKRRLGLIVYPVLTLPNEIVSRIFVDCLPGHGRVRPSERMAPLLLARICRCWRDIALGTCELW</sequence>
<name>A0AAD6VSU2_9AGAR</name>
<feature type="non-terminal residue" evidence="1">
    <location>
        <position position="102"/>
    </location>
</feature>